<dbReference type="Pfam" id="PF05257">
    <property type="entry name" value="CHAP"/>
    <property type="match status" value="1"/>
</dbReference>
<gene>
    <name evidence="4" type="ORF">H7965_19720</name>
</gene>
<reference evidence="4" key="1">
    <citation type="submission" date="2020-08" db="EMBL/GenBank/DDBJ databases">
        <authorList>
            <person name="Hu Y."/>
            <person name="Nguyen S.V."/>
            <person name="Li F."/>
            <person name="Fanning S."/>
        </authorList>
    </citation>
    <scope>NUCLEOTIDE SEQUENCE</scope>
    <source>
        <strain evidence="4">SYSU D8009</strain>
    </source>
</reference>
<proteinExistence type="predicted"/>
<feature type="signal peptide" evidence="2">
    <location>
        <begin position="1"/>
        <end position="23"/>
    </location>
</feature>
<evidence type="ECO:0000259" key="3">
    <source>
        <dbReference type="PROSITE" id="PS50911"/>
    </source>
</evidence>
<sequence>MRVKGAALAFCVLIGATAPGAKAAPEQSGSTKAERAAAQRQHRATTPRTAARPAARAMLHRVSHRPPHTTATYAGISCVPYARAVSGIQVTGNGGQWWHNAAGLYARSQRPEPGAVMAFRSSGGMSRGHVAVVRQILGPRELLIDHANWAGPGIRRGSIMQNVMVVDVSDRNDWTAVKVQVGHDQSSFGRTYPIYGFIHNRPDTETVFAGLPSRRTDRFEQVAEMPDAAPRTARAEAARLR</sequence>
<dbReference type="EMBL" id="JACOMF010000030">
    <property type="protein sequence ID" value="MBC4017541.1"/>
    <property type="molecule type" value="Genomic_DNA"/>
</dbReference>
<keyword evidence="5" id="KW-1185">Reference proteome</keyword>
<dbReference type="Proteomes" id="UP000600101">
    <property type="component" value="Unassembled WGS sequence"/>
</dbReference>
<keyword evidence="2" id="KW-0732">Signal</keyword>
<evidence type="ECO:0000256" key="2">
    <source>
        <dbReference type="SAM" id="SignalP"/>
    </source>
</evidence>
<evidence type="ECO:0000313" key="4">
    <source>
        <dbReference type="EMBL" id="MBC4017541.1"/>
    </source>
</evidence>
<dbReference type="AlphaFoldDB" id="A0A9X0R0M9"/>
<dbReference type="Gene3D" id="3.90.1720.10">
    <property type="entry name" value="endopeptidase domain like (from Nostoc punctiforme)"/>
    <property type="match status" value="1"/>
</dbReference>
<dbReference type="InterPro" id="IPR038765">
    <property type="entry name" value="Papain-like_cys_pep_sf"/>
</dbReference>
<organism evidence="4 5">
    <name type="scientific">Siccirubricoccus deserti</name>
    <dbReference type="NCBI Taxonomy" id="2013562"/>
    <lineage>
        <taxon>Bacteria</taxon>
        <taxon>Pseudomonadati</taxon>
        <taxon>Pseudomonadota</taxon>
        <taxon>Alphaproteobacteria</taxon>
        <taxon>Acetobacterales</taxon>
        <taxon>Roseomonadaceae</taxon>
        <taxon>Siccirubricoccus</taxon>
    </lineage>
</organism>
<protein>
    <submittedName>
        <fullName evidence="4">CHAP domain-containing protein</fullName>
    </submittedName>
</protein>
<feature type="chain" id="PRO_5040799369" evidence="2">
    <location>
        <begin position="24"/>
        <end position="241"/>
    </location>
</feature>
<name>A0A9X0R0M9_9PROT</name>
<dbReference type="InterPro" id="IPR007921">
    <property type="entry name" value="CHAP_dom"/>
</dbReference>
<evidence type="ECO:0000313" key="5">
    <source>
        <dbReference type="Proteomes" id="UP000600101"/>
    </source>
</evidence>
<dbReference type="SUPFAM" id="SSF54001">
    <property type="entry name" value="Cysteine proteinases"/>
    <property type="match status" value="1"/>
</dbReference>
<dbReference type="PROSITE" id="PS50911">
    <property type="entry name" value="CHAP"/>
    <property type="match status" value="1"/>
</dbReference>
<feature type="domain" description="Peptidase C51" evidence="3">
    <location>
        <begin position="53"/>
        <end position="178"/>
    </location>
</feature>
<accession>A0A9X0R0M9</accession>
<comment type="caution">
    <text evidence="4">The sequence shown here is derived from an EMBL/GenBank/DDBJ whole genome shotgun (WGS) entry which is preliminary data.</text>
</comment>
<feature type="region of interest" description="Disordered" evidence="1">
    <location>
        <begin position="21"/>
        <end position="52"/>
    </location>
</feature>
<evidence type="ECO:0000256" key="1">
    <source>
        <dbReference type="SAM" id="MobiDB-lite"/>
    </source>
</evidence>